<feature type="region of interest" description="Disordered" evidence="1">
    <location>
        <begin position="65"/>
        <end position="98"/>
    </location>
</feature>
<dbReference type="Proteomes" id="UP000824469">
    <property type="component" value="Unassembled WGS sequence"/>
</dbReference>
<feature type="compositionally biased region" description="Polar residues" evidence="1">
    <location>
        <begin position="71"/>
        <end position="85"/>
    </location>
</feature>
<reference evidence="2 3" key="1">
    <citation type="journal article" date="2021" name="Nat. Plants">
        <title>The Taxus genome provides insights into paclitaxel biosynthesis.</title>
        <authorList>
            <person name="Xiong X."/>
            <person name="Gou J."/>
            <person name="Liao Q."/>
            <person name="Li Y."/>
            <person name="Zhou Q."/>
            <person name="Bi G."/>
            <person name="Li C."/>
            <person name="Du R."/>
            <person name="Wang X."/>
            <person name="Sun T."/>
            <person name="Guo L."/>
            <person name="Liang H."/>
            <person name="Lu P."/>
            <person name="Wu Y."/>
            <person name="Zhang Z."/>
            <person name="Ro D.K."/>
            <person name="Shang Y."/>
            <person name="Huang S."/>
            <person name="Yan J."/>
        </authorList>
    </citation>
    <scope>NUCLEOTIDE SEQUENCE [LARGE SCALE GENOMIC DNA]</scope>
    <source>
        <strain evidence="2">Ta-2019</strain>
    </source>
</reference>
<dbReference type="EMBL" id="JAHRHJ020000001">
    <property type="protein sequence ID" value="KAH9330932.1"/>
    <property type="molecule type" value="Genomic_DNA"/>
</dbReference>
<organism evidence="2 3">
    <name type="scientific">Taxus chinensis</name>
    <name type="common">Chinese yew</name>
    <name type="synonym">Taxus wallichiana var. chinensis</name>
    <dbReference type="NCBI Taxonomy" id="29808"/>
    <lineage>
        <taxon>Eukaryota</taxon>
        <taxon>Viridiplantae</taxon>
        <taxon>Streptophyta</taxon>
        <taxon>Embryophyta</taxon>
        <taxon>Tracheophyta</taxon>
        <taxon>Spermatophyta</taxon>
        <taxon>Pinopsida</taxon>
        <taxon>Pinidae</taxon>
        <taxon>Conifers II</taxon>
        <taxon>Cupressales</taxon>
        <taxon>Taxaceae</taxon>
        <taxon>Taxus</taxon>
    </lineage>
</organism>
<keyword evidence="3" id="KW-1185">Reference proteome</keyword>
<comment type="caution">
    <text evidence="2">The sequence shown here is derived from an EMBL/GenBank/DDBJ whole genome shotgun (WGS) entry which is preliminary data.</text>
</comment>
<gene>
    <name evidence="2" type="ORF">KI387_003040</name>
</gene>
<name>A0AA38H058_TAXCH</name>
<protein>
    <submittedName>
        <fullName evidence="2">Uncharacterized protein</fullName>
    </submittedName>
</protein>
<proteinExistence type="predicted"/>
<evidence type="ECO:0000256" key="1">
    <source>
        <dbReference type="SAM" id="MobiDB-lite"/>
    </source>
</evidence>
<sequence length="98" mass="11111">MDQLTQRQQPESSGSNNMILTAKFDSSPLVLLRLQISRQLDPYLFLDDEHLAHYARSEQCSQSMYPPIGGLQTQPEVSVQENTSIPPLVRNSHDGTWQ</sequence>
<feature type="non-terminal residue" evidence="2">
    <location>
        <position position="98"/>
    </location>
</feature>
<dbReference type="AlphaFoldDB" id="A0AA38H058"/>
<evidence type="ECO:0000313" key="2">
    <source>
        <dbReference type="EMBL" id="KAH9330932.1"/>
    </source>
</evidence>
<evidence type="ECO:0000313" key="3">
    <source>
        <dbReference type="Proteomes" id="UP000824469"/>
    </source>
</evidence>
<accession>A0AA38H058</accession>